<organism evidence="5 6">
    <name type="scientific">Blomia tropicalis</name>
    <name type="common">Mite</name>
    <dbReference type="NCBI Taxonomy" id="40697"/>
    <lineage>
        <taxon>Eukaryota</taxon>
        <taxon>Metazoa</taxon>
        <taxon>Ecdysozoa</taxon>
        <taxon>Arthropoda</taxon>
        <taxon>Chelicerata</taxon>
        <taxon>Arachnida</taxon>
        <taxon>Acari</taxon>
        <taxon>Acariformes</taxon>
        <taxon>Sarcoptiformes</taxon>
        <taxon>Astigmata</taxon>
        <taxon>Glycyphagoidea</taxon>
        <taxon>Echimyopodidae</taxon>
        <taxon>Blomia</taxon>
    </lineage>
</organism>
<proteinExistence type="predicted"/>
<dbReference type="PANTHER" id="PTHR48075:SF5">
    <property type="entry name" value="3-HYDROXYBUTYRYL-COA DEHYDROGENASE"/>
    <property type="match status" value="1"/>
</dbReference>
<dbReference type="Gene3D" id="3.30.40.10">
    <property type="entry name" value="Zinc/RING finger domain, C3HC4 (zinc finger)"/>
    <property type="match status" value="1"/>
</dbReference>
<dbReference type="Proteomes" id="UP001142055">
    <property type="component" value="Chromosome 3"/>
</dbReference>
<protein>
    <recommendedName>
        <fullName evidence="4">RING-type domain-containing protein</fullName>
    </recommendedName>
</protein>
<dbReference type="SUPFAM" id="SSF57850">
    <property type="entry name" value="RING/U-box"/>
    <property type="match status" value="1"/>
</dbReference>
<dbReference type="GO" id="GO:0070403">
    <property type="term" value="F:NAD+ binding"/>
    <property type="evidence" value="ECO:0007669"/>
    <property type="project" value="InterPro"/>
</dbReference>
<dbReference type="PANTHER" id="PTHR48075">
    <property type="entry name" value="3-HYDROXYACYL-COA DEHYDROGENASE FAMILY PROTEIN"/>
    <property type="match status" value="1"/>
</dbReference>
<evidence type="ECO:0000256" key="3">
    <source>
        <dbReference type="PROSITE-ProRule" id="PRU00175"/>
    </source>
</evidence>
<keyword evidence="1 3" id="KW-0479">Metal-binding</keyword>
<dbReference type="EMBL" id="JAPWDV010000003">
    <property type="protein sequence ID" value="KAJ6217765.1"/>
    <property type="molecule type" value="Genomic_DNA"/>
</dbReference>
<dbReference type="InterPro" id="IPR006176">
    <property type="entry name" value="3-OHacyl-CoA_DH_NAD-bd"/>
</dbReference>
<dbReference type="Pfam" id="PF02737">
    <property type="entry name" value="3HCDH_N"/>
    <property type="match status" value="1"/>
</dbReference>
<sequence>MVRTTVIGAGTLGIKIAGYLAYRGHEVRIYDSNSAMLNTVNQRISEDARIFKEDGIMANSQFLGDVYCFSKLEDAIRESLFIFECIPEDLTLKKEIFKLIAQHCNDRAILASNTMRLNVEKIFENIECKERCLGVRFLFPVYYVPEVEITPLRAYTSVETLEKVRQFLEKMGQIAFFRAGNEPIVLNEQQRNSRKEACIKQIMEGKSMSNRFSQNIPNLGGVLTIGGQNSLNLSQTISADNEDMSVNGDRQSLIIRNNECVICMDNQRDCVLHPCHHLCVCIKCGRLLLKRTDSCPICRRPISNAFRIYHS</sequence>
<dbReference type="InterPro" id="IPR001841">
    <property type="entry name" value="Znf_RING"/>
</dbReference>
<evidence type="ECO:0000259" key="4">
    <source>
        <dbReference type="PROSITE" id="PS50089"/>
    </source>
</evidence>
<keyword evidence="1 3" id="KW-0863">Zinc-finger</keyword>
<dbReference type="Pfam" id="PF13920">
    <property type="entry name" value="zf-C3HC4_3"/>
    <property type="match status" value="1"/>
</dbReference>
<dbReference type="SUPFAM" id="SSF51735">
    <property type="entry name" value="NAD(P)-binding Rossmann-fold domains"/>
    <property type="match status" value="1"/>
</dbReference>
<dbReference type="OMA" id="CYECSKM"/>
<evidence type="ECO:0000256" key="2">
    <source>
        <dbReference type="ARBA" id="ARBA00022833"/>
    </source>
</evidence>
<keyword evidence="2" id="KW-0862">Zinc</keyword>
<accession>A0A9Q0RKU5</accession>
<keyword evidence="6" id="KW-1185">Reference proteome</keyword>
<reference evidence="5" key="1">
    <citation type="submission" date="2022-12" db="EMBL/GenBank/DDBJ databases">
        <title>Genome assemblies of Blomia tropicalis.</title>
        <authorList>
            <person name="Cui Y."/>
        </authorList>
    </citation>
    <scope>NUCLEOTIDE SEQUENCE</scope>
    <source>
        <tissue evidence="5">Adult mites</tissue>
    </source>
</reference>
<gene>
    <name evidence="5" type="ORF">RDWZM_008922</name>
</gene>
<dbReference type="OrthoDB" id="2021159at2759"/>
<dbReference type="PROSITE" id="PS50089">
    <property type="entry name" value="ZF_RING_2"/>
    <property type="match status" value="1"/>
</dbReference>
<evidence type="ECO:0000313" key="6">
    <source>
        <dbReference type="Proteomes" id="UP001142055"/>
    </source>
</evidence>
<dbReference type="InterPro" id="IPR036291">
    <property type="entry name" value="NAD(P)-bd_dom_sf"/>
</dbReference>
<name>A0A9Q0RKU5_BLOTA</name>
<dbReference type="InterPro" id="IPR013083">
    <property type="entry name" value="Znf_RING/FYVE/PHD"/>
</dbReference>
<comment type="caution">
    <text evidence="5">The sequence shown here is derived from an EMBL/GenBank/DDBJ whole genome shotgun (WGS) entry which is preliminary data.</text>
</comment>
<evidence type="ECO:0000256" key="1">
    <source>
        <dbReference type="ARBA" id="ARBA00022771"/>
    </source>
</evidence>
<dbReference type="GO" id="GO:0016491">
    <property type="term" value="F:oxidoreductase activity"/>
    <property type="evidence" value="ECO:0007669"/>
    <property type="project" value="TreeGrafter"/>
</dbReference>
<dbReference type="AlphaFoldDB" id="A0A9Q0RKU5"/>
<dbReference type="GO" id="GO:0006631">
    <property type="term" value="P:fatty acid metabolic process"/>
    <property type="evidence" value="ECO:0007669"/>
    <property type="project" value="InterPro"/>
</dbReference>
<dbReference type="Gene3D" id="3.40.50.720">
    <property type="entry name" value="NAD(P)-binding Rossmann-like Domain"/>
    <property type="match status" value="1"/>
</dbReference>
<evidence type="ECO:0000313" key="5">
    <source>
        <dbReference type="EMBL" id="KAJ6217765.1"/>
    </source>
</evidence>
<feature type="domain" description="RING-type" evidence="4">
    <location>
        <begin position="260"/>
        <end position="299"/>
    </location>
</feature>
<dbReference type="GO" id="GO:0008270">
    <property type="term" value="F:zinc ion binding"/>
    <property type="evidence" value="ECO:0007669"/>
    <property type="project" value="UniProtKB-KW"/>
</dbReference>